<keyword evidence="3" id="KW-0963">Cytoplasm</keyword>
<dbReference type="InterPro" id="IPR036662">
    <property type="entry name" value="PTS_EIIA_man-typ_sf"/>
</dbReference>
<accession>A0A7Y8Z4M9</accession>
<keyword evidence="4 8" id="KW-0762">Sugar transport</keyword>
<evidence type="ECO:0000313" key="9">
    <source>
        <dbReference type="Proteomes" id="UP000587880"/>
    </source>
</evidence>
<dbReference type="InterPro" id="IPR033887">
    <property type="entry name" value="PTS_IIA_man"/>
</dbReference>
<evidence type="ECO:0000313" key="8">
    <source>
        <dbReference type="EMBL" id="NMF06526.1"/>
    </source>
</evidence>
<dbReference type="GO" id="GO:0016020">
    <property type="term" value="C:membrane"/>
    <property type="evidence" value="ECO:0007669"/>
    <property type="project" value="InterPro"/>
</dbReference>
<name>A0A7Y8Z4M9_CLOBE</name>
<evidence type="ECO:0000256" key="2">
    <source>
        <dbReference type="ARBA" id="ARBA00022448"/>
    </source>
</evidence>
<evidence type="ECO:0000256" key="6">
    <source>
        <dbReference type="ARBA" id="ARBA00022683"/>
    </source>
</evidence>
<proteinExistence type="predicted"/>
<dbReference type="PANTHER" id="PTHR33799">
    <property type="entry name" value="PTS PERMEASE-RELATED-RELATED"/>
    <property type="match status" value="1"/>
</dbReference>
<dbReference type="Gene3D" id="3.40.50.510">
    <property type="entry name" value="Phosphotransferase system, mannose-type IIA component"/>
    <property type="match status" value="1"/>
</dbReference>
<evidence type="ECO:0000256" key="7">
    <source>
        <dbReference type="ARBA" id="ARBA00022777"/>
    </source>
</evidence>
<dbReference type="PANTHER" id="PTHR33799:SF1">
    <property type="entry name" value="PTS SYSTEM MANNOSE-SPECIFIC EIIAB COMPONENT-RELATED"/>
    <property type="match status" value="1"/>
</dbReference>
<comment type="caution">
    <text evidence="8">The sequence shown here is derived from an EMBL/GenBank/DDBJ whole genome shotgun (WGS) entry which is preliminary data.</text>
</comment>
<dbReference type="InterPro" id="IPR051471">
    <property type="entry name" value="Bacterial_PTS_sugar_comp"/>
</dbReference>
<protein>
    <submittedName>
        <fullName evidence="8">PTS sugar transporter subunit IIA</fullName>
    </submittedName>
</protein>
<evidence type="ECO:0000256" key="4">
    <source>
        <dbReference type="ARBA" id="ARBA00022597"/>
    </source>
</evidence>
<dbReference type="EMBL" id="JABAGD010000035">
    <property type="protein sequence ID" value="NMF06526.1"/>
    <property type="molecule type" value="Genomic_DNA"/>
</dbReference>
<dbReference type="PROSITE" id="PS51096">
    <property type="entry name" value="PTS_EIIA_TYPE_4"/>
    <property type="match status" value="1"/>
</dbReference>
<dbReference type="GO" id="GO:0016301">
    <property type="term" value="F:kinase activity"/>
    <property type="evidence" value="ECO:0007669"/>
    <property type="project" value="UniProtKB-KW"/>
</dbReference>
<dbReference type="GO" id="GO:0005737">
    <property type="term" value="C:cytoplasm"/>
    <property type="evidence" value="ECO:0007669"/>
    <property type="project" value="UniProtKB-SubCell"/>
</dbReference>
<dbReference type="Proteomes" id="UP000587880">
    <property type="component" value="Unassembled WGS sequence"/>
</dbReference>
<dbReference type="SUPFAM" id="SSF53062">
    <property type="entry name" value="PTS system fructose IIA component-like"/>
    <property type="match status" value="1"/>
</dbReference>
<keyword evidence="6" id="KW-0598">Phosphotransferase system</keyword>
<comment type="subcellular location">
    <subcellularLocation>
        <location evidence="1">Cytoplasm</location>
    </subcellularLocation>
</comment>
<evidence type="ECO:0000256" key="1">
    <source>
        <dbReference type="ARBA" id="ARBA00004496"/>
    </source>
</evidence>
<dbReference type="AlphaFoldDB" id="A0A7Y8Z4M9"/>
<gene>
    <name evidence="8" type="ORF">HF849_17565</name>
</gene>
<keyword evidence="2" id="KW-0813">Transport</keyword>
<dbReference type="InterPro" id="IPR004701">
    <property type="entry name" value="PTS_EIIA_man-typ"/>
</dbReference>
<dbReference type="CDD" id="cd00006">
    <property type="entry name" value="PTS_IIA_man"/>
    <property type="match status" value="1"/>
</dbReference>
<sequence>MRKFLLASHAYFAEGIYSSLKMIIGEQSNVSTICAYTTENYDLKKELTPFIEDLQSDDELIIITDIFGGSVNNECMNIVGETDKKIYLISGLNLPLLIELISKQFDEDSMCNIIEQALQSAKGIIQFCNKVLETSKIIKDDEF</sequence>
<dbReference type="Pfam" id="PF03610">
    <property type="entry name" value="EIIA-man"/>
    <property type="match status" value="1"/>
</dbReference>
<keyword evidence="7" id="KW-0418">Kinase</keyword>
<dbReference type="RefSeq" id="WP_168982633.1">
    <property type="nucleotide sequence ID" value="NZ_JABAGD010000035.1"/>
</dbReference>
<dbReference type="GO" id="GO:0009401">
    <property type="term" value="P:phosphoenolpyruvate-dependent sugar phosphotransferase system"/>
    <property type="evidence" value="ECO:0007669"/>
    <property type="project" value="UniProtKB-KW"/>
</dbReference>
<reference evidence="8 9" key="1">
    <citation type="submission" date="2020-04" db="EMBL/GenBank/DDBJ databases">
        <authorList>
            <person name="Hitch T.C.A."/>
            <person name="Wylensek D."/>
            <person name="Clavel T."/>
        </authorList>
    </citation>
    <scope>NUCLEOTIDE SEQUENCE [LARGE SCALE GENOMIC DNA]</scope>
    <source>
        <strain evidence="8 9">WB01_NA02</strain>
    </source>
</reference>
<keyword evidence="5" id="KW-0808">Transferase</keyword>
<organism evidence="8 9">
    <name type="scientific">Clostridium beijerinckii</name>
    <name type="common">Clostridium MP</name>
    <dbReference type="NCBI Taxonomy" id="1520"/>
    <lineage>
        <taxon>Bacteria</taxon>
        <taxon>Bacillati</taxon>
        <taxon>Bacillota</taxon>
        <taxon>Clostridia</taxon>
        <taxon>Eubacteriales</taxon>
        <taxon>Clostridiaceae</taxon>
        <taxon>Clostridium</taxon>
    </lineage>
</organism>
<evidence type="ECO:0000256" key="5">
    <source>
        <dbReference type="ARBA" id="ARBA00022679"/>
    </source>
</evidence>
<evidence type="ECO:0000256" key="3">
    <source>
        <dbReference type="ARBA" id="ARBA00022490"/>
    </source>
</evidence>